<comment type="caution">
    <text evidence="1">The sequence shown here is derived from an EMBL/GenBank/DDBJ whole genome shotgun (WGS) entry which is preliminary data.</text>
</comment>
<dbReference type="PANTHER" id="PTHR33116">
    <property type="entry name" value="REVERSE TRANSCRIPTASE ZINC-BINDING DOMAIN-CONTAINING PROTEIN-RELATED-RELATED"/>
    <property type="match status" value="1"/>
</dbReference>
<name>A0A199VF63_ANACO</name>
<reference evidence="1 2" key="1">
    <citation type="journal article" date="2016" name="DNA Res.">
        <title>The draft genome of MD-2 pineapple using hybrid error correction of long reads.</title>
        <authorList>
            <person name="Redwan R.M."/>
            <person name="Saidin A."/>
            <person name="Kumar S.V."/>
        </authorList>
    </citation>
    <scope>NUCLEOTIDE SEQUENCE [LARGE SCALE GENOMIC DNA]</scope>
    <source>
        <strain evidence="2">cv. MD2</strain>
        <tissue evidence="1">Leaf</tissue>
    </source>
</reference>
<protein>
    <submittedName>
        <fullName evidence="1">Putative ribonuclease H protein</fullName>
    </submittedName>
</protein>
<proteinExistence type="predicted"/>
<evidence type="ECO:0000313" key="2">
    <source>
        <dbReference type="Proteomes" id="UP000092600"/>
    </source>
</evidence>
<organism evidence="1 2">
    <name type="scientific">Ananas comosus</name>
    <name type="common">Pineapple</name>
    <name type="synonym">Ananas ananas</name>
    <dbReference type="NCBI Taxonomy" id="4615"/>
    <lineage>
        <taxon>Eukaryota</taxon>
        <taxon>Viridiplantae</taxon>
        <taxon>Streptophyta</taxon>
        <taxon>Embryophyta</taxon>
        <taxon>Tracheophyta</taxon>
        <taxon>Spermatophyta</taxon>
        <taxon>Magnoliopsida</taxon>
        <taxon>Liliopsida</taxon>
        <taxon>Poales</taxon>
        <taxon>Bromeliaceae</taxon>
        <taxon>Bromelioideae</taxon>
        <taxon>Ananas</taxon>
    </lineage>
</organism>
<dbReference type="AlphaFoldDB" id="A0A199VF63"/>
<feature type="non-terminal residue" evidence="1">
    <location>
        <position position="126"/>
    </location>
</feature>
<gene>
    <name evidence="1" type="ORF">ACMD2_08022</name>
</gene>
<feature type="non-terminal residue" evidence="1">
    <location>
        <position position="1"/>
    </location>
</feature>
<evidence type="ECO:0000313" key="1">
    <source>
        <dbReference type="EMBL" id="OAY75516.1"/>
    </source>
</evidence>
<dbReference type="PANTHER" id="PTHR33116:SF78">
    <property type="entry name" value="OS12G0587133 PROTEIN"/>
    <property type="match status" value="1"/>
</dbReference>
<sequence>PPLKEAWWRIIQKIQHRVNGWQAKLLSRGSRLVLVNAVLTNLPLYFISRGSRLVLVSVVLTNLPLYFMSVIKRIEATRRDFFWNSGSNSSGKGCLVAWKNVCRSKIEDMLGILNLAIMNRALLAKW</sequence>
<dbReference type="Proteomes" id="UP000092600">
    <property type="component" value="Unassembled WGS sequence"/>
</dbReference>
<dbReference type="EMBL" id="LSRQ01002076">
    <property type="protein sequence ID" value="OAY75516.1"/>
    <property type="molecule type" value="Genomic_DNA"/>
</dbReference>
<accession>A0A199VF63</accession>